<sequence length="199" mass="22683">MSASNWQHPMREILGAVQLYSKWGFDVYRTSFKDDELFQRYIDYIRKAMIRRCDSDGAGDVASAVTLYTKEGQGGINLNGLSVDEVRKLHMESVATRERDGGQADGYFMLVNGEVLERFHVAEEELAKENRKPEYVGEGVVVIMCLGYEEEEADDDESDMMWQFVQADAVAEFYNMVSGDGEWWFTSFAWPPDAYGTMA</sequence>
<comment type="caution">
    <text evidence="1">The sequence shown here is derived from an EMBL/GenBank/DDBJ whole genome shotgun (WGS) entry which is preliminary data.</text>
</comment>
<organism evidence="1 2">
    <name type="scientific">Apiospora aurea</name>
    <dbReference type="NCBI Taxonomy" id="335848"/>
    <lineage>
        <taxon>Eukaryota</taxon>
        <taxon>Fungi</taxon>
        <taxon>Dikarya</taxon>
        <taxon>Ascomycota</taxon>
        <taxon>Pezizomycotina</taxon>
        <taxon>Sordariomycetes</taxon>
        <taxon>Xylariomycetidae</taxon>
        <taxon>Amphisphaeriales</taxon>
        <taxon>Apiosporaceae</taxon>
        <taxon>Apiospora</taxon>
    </lineage>
</organism>
<dbReference type="GeneID" id="92074246"/>
<name>A0ABR1QG83_9PEZI</name>
<keyword evidence="2" id="KW-1185">Reference proteome</keyword>
<gene>
    <name evidence="1" type="ORF">PG986_004962</name>
</gene>
<reference evidence="1 2" key="1">
    <citation type="submission" date="2023-01" db="EMBL/GenBank/DDBJ databases">
        <title>Analysis of 21 Apiospora genomes using comparative genomics revels a genus with tremendous synthesis potential of carbohydrate active enzymes and secondary metabolites.</title>
        <authorList>
            <person name="Sorensen T."/>
        </authorList>
    </citation>
    <scope>NUCLEOTIDE SEQUENCE [LARGE SCALE GENOMIC DNA]</scope>
    <source>
        <strain evidence="1 2">CBS 24483</strain>
    </source>
</reference>
<evidence type="ECO:0000313" key="2">
    <source>
        <dbReference type="Proteomes" id="UP001391051"/>
    </source>
</evidence>
<dbReference type="Proteomes" id="UP001391051">
    <property type="component" value="Unassembled WGS sequence"/>
</dbReference>
<dbReference type="RefSeq" id="XP_066701046.1">
    <property type="nucleotide sequence ID" value="XM_066841184.1"/>
</dbReference>
<dbReference type="EMBL" id="JAQQWE010000004">
    <property type="protein sequence ID" value="KAK7955740.1"/>
    <property type="molecule type" value="Genomic_DNA"/>
</dbReference>
<evidence type="ECO:0000313" key="1">
    <source>
        <dbReference type="EMBL" id="KAK7955740.1"/>
    </source>
</evidence>
<proteinExistence type="predicted"/>
<protein>
    <submittedName>
        <fullName evidence="1">Uncharacterized protein</fullName>
    </submittedName>
</protein>
<accession>A0ABR1QG83</accession>